<dbReference type="EMBL" id="CP017708">
    <property type="protein sequence ID" value="WAN68868.1"/>
    <property type="molecule type" value="Genomic_DNA"/>
</dbReference>
<organism evidence="2">
    <name type="scientific">Moorena producens (strain JHB)</name>
    <dbReference type="NCBI Taxonomy" id="1454205"/>
    <lineage>
        <taxon>Bacteria</taxon>
        <taxon>Bacillati</taxon>
        <taxon>Cyanobacteriota</taxon>
        <taxon>Cyanophyceae</taxon>
        <taxon>Coleofasciculales</taxon>
        <taxon>Coleofasciculaceae</taxon>
        <taxon>Moorena</taxon>
    </lineage>
</organism>
<accession>A0A9Q9UVI8</accession>
<evidence type="ECO:0000256" key="1">
    <source>
        <dbReference type="SAM" id="MobiDB-lite"/>
    </source>
</evidence>
<protein>
    <submittedName>
        <fullName evidence="2">Uncharacterized protein</fullName>
    </submittedName>
</protein>
<dbReference type="AlphaFoldDB" id="A0A9Q9UVI8"/>
<sequence length="48" mass="5425">MRLNIRASPPLTHPTLLTFNHLTFNLQPPNLGQKATLREQPFPTPAHP</sequence>
<feature type="region of interest" description="Disordered" evidence="1">
    <location>
        <begin position="29"/>
        <end position="48"/>
    </location>
</feature>
<gene>
    <name evidence="2" type="ORF">BJP36_41640</name>
</gene>
<name>A0A9Q9UVI8_MOOP1</name>
<proteinExistence type="predicted"/>
<evidence type="ECO:0000313" key="2">
    <source>
        <dbReference type="EMBL" id="WAN68868.1"/>
    </source>
</evidence>
<dbReference type="Proteomes" id="UP000176944">
    <property type="component" value="Chromosome"/>
</dbReference>
<reference evidence="2" key="2">
    <citation type="submission" date="2022-10" db="EMBL/GenBank/DDBJ databases">
        <authorList>
            <person name="Ngo T.-E."/>
        </authorList>
    </citation>
    <scope>NUCLEOTIDE SEQUENCE</scope>
    <source>
        <strain evidence="2">JHB</strain>
    </source>
</reference>
<reference evidence="2" key="1">
    <citation type="journal article" date="2017" name="Proc. Natl. Acad. Sci. U.S.A.">
        <title>Comparative genomics uncovers the prolific and distinctive metabolic potential of the cyanobacterial genus Moorea.</title>
        <authorList>
            <person name="Leao T."/>
            <person name="Castelao G."/>
            <person name="Korobeynikov A."/>
            <person name="Monroe E.A."/>
            <person name="Podell S."/>
            <person name="Glukhov E."/>
            <person name="Allen E.E."/>
            <person name="Gerwick W.H."/>
            <person name="Gerwick L."/>
        </authorList>
    </citation>
    <scope>NUCLEOTIDE SEQUENCE</scope>
    <source>
        <strain evidence="2">JHB</strain>
    </source>
</reference>